<evidence type="ECO:0008006" key="3">
    <source>
        <dbReference type="Google" id="ProtNLM"/>
    </source>
</evidence>
<name>A0A285VS56_9MICO</name>
<keyword evidence="2" id="KW-1185">Reference proteome</keyword>
<sequence>MIAVGLSVMAYRAVSSSGSGTAQTAPAGTAATFGDVGPTSDAASVTVDADDAGTTTADTPGTDVSVPGWVDSWTGSDADLLVIGDGYSSLPQQWVQLWAGIEGRDRPVTIRSWDSDTDTSFQEPVQLSEGEGAILRVWNASRSETTIAESADLLDRFDEASSDPEAVLVSLGQASGGEDVASGLDTLVDGLPDVPVLVVVGPAGLYAEGVSTAMSGWAEDHSDRVAVIDLSAGLGAQPTADEWAQAFAEAISRG</sequence>
<dbReference type="AlphaFoldDB" id="A0A285VS56"/>
<evidence type="ECO:0000313" key="2">
    <source>
        <dbReference type="Proteomes" id="UP000219688"/>
    </source>
</evidence>
<protein>
    <recommendedName>
        <fullName evidence="3">GDSL-like Lipase/Acylhydrolase family protein</fullName>
    </recommendedName>
</protein>
<reference evidence="2" key="1">
    <citation type="submission" date="2017-08" db="EMBL/GenBank/DDBJ databases">
        <authorList>
            <person name="Varghese N."/>
            <person name="Submissions S."/>
        </authorList>
    </citation>
    <scope>NUCLEOTIDE SEQUENCE [LARGE SCALE GENOMIC DNA]</scope>
    <source>
        <strain evidence="2">USBA17B2</strain>
    </source>
</reference>
<dbReference type="EMBL" id="OBQK01000009">
    <property type="protein sequence ID" value="SOC56882.1"/>
    <property type="molecule type" value="Genomic_DNA"/>
</dbReference>
<evidence type="ECO:0000313" key="1">
    <source>
        <dbReference type="EMBL" id="SOC56882.1"/>
    </source>
</evidence>
<dbReference type="Proteomes" id="UP000219688">
    <property type="component" value="Unassembled WGS sequence"/>
</dbReference>
<gene>
    <name evidence="1" type="ORF">SAMN05421879_10992</name>
</gene>
<organism evidence="1 2">
    <name type="scientific">Ornithinimicrobium cerasi</name>
    <dbReference type="NCBI Taxonomy" id="2248773"/>
    <lineage>
        <taxon>Bacteria</taxon>
        <taxon>Bacillati</taxon>
        <taxon>Actinomycetota</taxon>
        <taxon>Actinomycetes</taxon>
        <taxon>Micrococcales</taxon>
        <taxon>Ornithinimicrobiaceae</taxon>
        <taxon>Ornithinimicrobium</taxon>
    </lineage>
</organism>
<proteinExistence type="predicted"/>
<accession>A0A285VS56</accession>